<dbReference type="PANTHER" id="PTHR24221">
    <property type="entry name" value="ATP-BINDING CASSETTE SUB-FAMILY B"/>
    <property type="match status" value="1"/>
</dbReference>
<feature type="transmembrane region" description="Helical" evidence="7">
    <location>
        <begin position="160"/>
        <end position="180"/>
    </location>
</feature>
<evidence type="ECO:0000313" key="10">
    <source>
        <dbReference type="EMBL" id="MDV5823413.1"/>
    </source>
</evidence>
<dbReference type="InterPro" id="IPR017871">
    <property type="entry name" value="ABC_transporter-like_CS"/>
</dbReference>
<keyword evidence="5 7" id="KW-1133">Transmembrane helix</keyword>
<evidence type="ECO:0000256" key="4">
    <source>
        <dbReference type="ARBA" id="ARBA00022840"/>
    </source>
</evidence>
<accession>A0ABU3ZV69</accession>
<dbReference type="PROSITE" id="PS00211">
    <property type="entry name" value="ABC_TRANSPORTER_1"/>
    <property type="match status" value="1"/>
</dbReference>
<dbReference type="Pfam" id="PF00664">
    <property type="entry name" value="ABC_membrane"/>
    <property type="match status" value="1"/>
</dbReference>
<feature type="transmembrane region" description="Helical" evidence="7">
    <location>
        <begin position="138"/>
        <end position="154"/>
    </location>
</feature>
<keyword evidence="6 7" id="KW-0472">Membrane</keyword>
<dbReference type="PROSITE" id="PS50929">
    <property type="entry name" value="ABC_TM1F"/>
    <property type="match status" value="1"/>
</dbReference>
<evidence type="ECO:0000256" key="2">
    <source>
        <dbReference type="ARBA" id="ARBA00022692"/>
    </source>
</evidence>
<feature type="transmembrane region" description="Helical" evidence="7">
    <location>
        <begin position="56"/>
        <end position="78"/>
    </location>
</feature>
<dbReference type="PROSITE" id="PS50893">
    <property type="entry name" value="ABC_TRANSPORTER_2"/>
    <property type="match status" value="1"/>
</dbReference>
<dbReference type="InterPro" id="IPR003593">
    <property type="entry name" value="AAA+_ATPase"/>
</dbReference>
<keyword evidence="2 7" id="KW-0812">Transmembrane</keyword>
<dbReference type="Gene3D" id="1.20.1560.10">
    <property type="entry name" value="ABC transporter type 1, transmembrane domain"/>
    <property type="match status" value="1"/>
</dbReference>
<comment type="caution">
    <text evidence="10">The sequence shown here is derived from an EMBL/GenBank/DDBJ whole genome shotgun (WGS) entry which is preliminary data.</text>
</comment>
<proteinExistence type="predicted"/>
<dbReference type="PANTHER" id="PTHR24221:SF654">
    <property type="entry name" value="ATP-BINDING CASSETTE SUB-FAMILY B MEMBER 6"/>
    <property type="match status" value="1"/>
</dbReference>
<feature type="domain" description="ABC transmembrane type-1" evidence="9">
    <location>
        <begin position="29"/>
        <end position="307"/>
    </location>
</feature>
<feature type="domain" description="ABC transporter" evidence="8">
    <location>
        <begin position="336"/>
        <end position="546"/>
    </location>
</feature>
<organism evidence="10 11">
    <name type="scientific">Sphingobium naphthae</name>
    <dbReference type="NCBI Taxonomy" id="1886786"/>
    <lineage>
        <taxon>Bacteria</taxon>
        <taxon>Pseudomonadati</taxon>
        <taxon>Pseudomonadota</taxon>
        <taxon>Alphaproteobacteria</taxon>
        <taxon>Sphingomonadales</taxon>
        <taxon>Sphingomonadaceae</taxon>
        <taxon>Sphingobium</taxon>
    </lineage>
</organism>
<dbReference type="CDD" id="cd18584">
    <property type="entry name" value="ABC_6TM_AarD_CydD"/>
    <property type="match status" value="1"/>
</dbReference>
<dbReference type="InterPro" id="IPR027417">
    <property type="entry name" value="P-loop_NTPase"/>
</dbReference>
<dbReference type="Gene3D" id="3.40.50.300">
    <property type="entry name" value="P-loop containing nucleotide triphosphate hydrolases"/>
    <property type="match status" value="1"/>
</dbReference>
<evidence type="ECO:0000256" key="5">
    <source>
        <dbReference type="ARBA" id="ARBA00022989"/>
    </source>
</evidence>
<name>A0ABU3ZV69_9SPHN</name>
<sequence>MAIQDKMAARARARWLAAKAGSDARETSALLLFDTIAAVGFAAGIAGAIAEGSMQAWPYMVLAAGSGAARGLFAMAAARKGAADAARAKIRLRRDVVASALRRPAAATLTTGALMSAAIDEVEALDGFVARFAPARKAAAIAPVLVLVAVAFASPLSAAILIATLVPFIIAMALAGGAAADQSRRQFTALARLTGHFADRVRALPVVLAYRAEARETVVLAAAANELAERTMRVLRVAFLSSGALEFFAALSVALVAVYCGFNLLGLLPFPVPEQLTLWQAFFVLALAPEFYGPLRRLAAAYHDKQAAETAADRLMALPAPAAAPAMAPRTAPPRLRFADVAIRYAGEDADVITGFSLDIAPGATVALLGPSGSGKTSLLHMLLGLAPLTGGQVLIDDDPLGAEGSVAPIAAWAGQHPLIIAGTIRDNLRLARANADAQDLAQVIQSTGLGPMLAHRPQGLDTQVDSRGGGLSGGERRRIALARALLTSAPLLLLDEPTAHLDSAAEAALIATIDTARRGRTTLIATHSERLAAIADHVVHLGGGA</sequence>
<dbReference type="SUPFAM" id="SSF90123">
    <property type="entry name" value="ABC transporter transmembrane region"/>
    <property type="match status" value="1"/>
</dbReference>
<dbReference type="NCBIfam" id="TIGR02857">
    <property type="entry name" value="CydD"/>
    <property type="match status" value="1"/>
</dbReference>
<evidence type="ECO:0000256" key="6">
    <source>
        <dbReference type="ARBA" id="ARBA00023136"/>
    </source>
</evidence>
<dbReference type="InterPro" id="IPR003439">
    <property type="entry name" value="ABC_transporter-like_ATP-bd"/>
</dbReference>
<feature type="transmembrane region" description="Helical" evidence="7">
    <location>
        <begin position="237"/>
        <end position="265"/>
    </location>
</feature>
<feature type="transmembrane region" description="Helical" evidence="7">
    <location>
        <begin position="29"/>
        <end position="50"/>
    </location>
</feature>
<evidence type="ECO:0000256" key="7">
    <source>
        <dbReference type="SAM" id="Phobius"/>
    </source>
</evidence>
<reference evidence="11" key="1">
    <citation type="journal article" date="2022" name="J Environ Chem Eng">
        <title>Biodegradation of petroleum oil using a constructed nonpathogenic and heavy metal-tolerant bacterial consortium isolated from marine sponges.</title>
        <authorList>
            <person name="Dechsakulwatana C."/>
            <person name="Rungsihiranrut A."/>
            <person name="Muangchinda C."/>
            <person name="Ningthoujam R."/>
            <person name="Klankeo P."/>
            <person name="Pinyakong O."/>
        </authorList>
    </citation>
    <scope>NUCLEOTIDE SEQUENCE [LARGE SCALE GENOMIC DNA]</scope>
    <source>
        <strain evidence="11">MO2-4</strain>
    </source>
</reference>
<evidence type="ECO:0000259" key="8">
    <source>
        <dbReference type="PROSITE" id="PS50893"/>
    </source>
</evidence>
<evidence type="ECO:0000256" key="3">
    <source>
        <dbReference type="ARBA" id="ARBA00022741"/>
    </source>
</evidence>
<dbReference type="InterPro" id="IPR014216">
    <property type="entry name" value="ABC_transptr_CydD"/>
</dbReference>
<dbReference type="InterPro" id="IPR039421">
    <property type="entry name" value="Type_1_exporter"/>
</dbReference>
<keyword evidence="11" id="KW-1185">Reference proteome</keyword>
<protein>
    <submittedName>
        <fullName evidence="10">Thiol reductant ABC exporter subunit CydD</fullName>
    </submittedName>
</protein>
<keyword evidence="4" id="KW-0067">ATP-binding</keyword>
<dbReference type="SUPFAM" id="SSF52540">
    <property type="entry name" value="P-loop containing nucleoside triphosphate hydrolases"/>
    <property type="match status" value="1"/>
</dbReference>
<dbReference type="EMBL" id="JAPTHD010000002">
    <property type="protein sequence ID" value="MDV5823413.1"/>
    <property type="molecule type" value="Genomic_DNA"/>
</dbReference>
<dbReference type="Pfam" id="PF00005">
    <property type="entry name" value="ABC_tran"/>
    <property type="match status" value="1"/>
</dbReference>
<dbReference type="SMART" id="SM00382">
    <property type="entry name" value="AAA"/>
    <property type="match status" value="1"/>
</dbReference>
<keyword evidence="3" id="KW-0547">Nucleotide-binding</keyword>
<dbReference type="Proteomes" id="UP001185984">
    <property type="component" value="Unassembled WGS sequence"/>
</dbReference>
<evidence type="ECO:0000313" key="11">
    <source>
        <dbReference type="Proteomes" id="UP001185984"/>
    </source>
</evidence>
<comment type="subcellular location">
    <subcellularLocation>
        <location evidence="1">Cell membrane</location>
        <topology evidence="1">Multi-pass membrane protein</topology>
    </subcellularLocation>
</comment>
<evidence type="ECO:0000256" key="1">
    <source>
        <dbReference type="ARBA" id="ARBA00004651"/>
    </source>
</evidence>
<gene>
    <name evidence="10" type="primary">cydD</name>
    <name evidence="10" type="ORF">O0R41_07370</name>
</gene>
<dbReference type="InterPro" id="IPR011527">
    <property type="entry name" value="ABC1_TM_dom"/>
</dbReference>
<dbReference type="InterPro" id="IPR036640">
    <property type="entry name" value="ABC1_TM_sf"/>
</dbReference>
<evidence type="ECO:0000259" key="9">
    <source>
        <dbReference type="PROSITE" id="PS50929"/>
    </source>
</evidence>